<dbReference type="InterPro" id="IPR029058">
    <property type="entry name" value="AB_hydrolase_fold"/>
</dbReference>
<comment type="caution">
    <text evidence="5">The sequence shown here is derived from an EMBL/GenBank/DDBJ whole genome shotgun (WGS) entry which is preliminary data.</text>
</comment>
<name>A0ABP5MRC9_9MICO</name>
<feature type="active site" evidence="3">
    <location>
        <position position="153"/>
    </location>
</feature>
<sequence>MSVRMTIMIGYVRWRNRGRHHPDAMDRALATRAHPAPVPERVARWCEVTERAVQGRRVVTLRPRSRADGPPAASVDACQVVHVHGGAFVFAIQDLHWLALATLATRSGATVHVPLYGLAPAHAAPEALELLDEVVASVRGSAPGRRVVLSGDSAGGGLALAHAVRTRDRGAPPVDALLLWSPWLDVAVPDRDDPRLERREPMLTVASLRRAGAMWAGANGVRDPRASPIHADLVGLPPITTLAGGRDLLVEDARRLHRAVHAVGGASTLREWRGGFHVFMAAMRTRESRQAIAMAADVLRGERPDGRAAAPSGRGR</sequence>
<evidence type="ECO:0000313" key="6">
    <source>
        <dbReference type="Proteomes" id="UP001501599"/>
    </source>
</evidence>
<comment type="similarity">
    <text evidence="1">Belongs to the 'GDXG' lipolytic enzyme family.</text>
</comment>
<keyword evidence="2 5" id="KW-0378">Hydrolase</keyword>
<feature type="domain" description="Alpha/beta hydrolase fold-3" evidence="4">
    <location>
        <begin position="80"/>
        <end position="280"/>
    </location>
</feature>
<dbReference type="PANTHER" id="PTHR48081:SF8">
    <property type="entry name" value="ALPHA_BETA HYDROLASE FOLD-3 DOMAIN-CONTAINING PROTEIN-RELATED"/>
    <property type="match status" value="1"/>
</dbReference>
<dbReference type="Proteomes" id="UP001501599">
    <property type="component" value="Unassembled WGS sequence"/>
</dbReference>
<protein>
    <submittedName>
        <fullName evidence="5">Alpha/beta hydrolase</fullName>
    </submittedName>
</protein>
<keyword evidence="6" id="KW-1185">Reference proteome</keyword>
<evidence type="ECO:0000313" key="5">
    <source>
        <dbReference type="EMBL" id="GAA2176023.1"/>
    </source>
</evidence>
<dbReference type="GO" id="GO:0016787">
    <property type="term" value="F:hydrolase activity"/>
    <property type="evidence" value="ECO:0007669"/>
    <property type="project" value="UniProtKB-KW"/>
</dbReference>
<dbReference type="InterPro" id="IPR033140">
    <property type="entry name" value="Lipase_GDXG_put_SER_AS"/>
</dbReference>
<dbReference type="InterPro" id="IPR013094">
    <property type="entry name" value="AB_hydrolase_3"/>
</dbReference>
<gene>
    <name evidence="5" type="ORF">GCM10009846_28200</name>
</gene>
<organism evidence="5 6">
    <name type="scientific">Agrococcus versicolor</name>
    <dbReference type="NCBI Taxonomy" id="501482"/>
    <lineage>
        <taxon>Bacteria</taxon>
        <taxon>Bacillati</taxon>
        <taxon>Actinomycetota</taxon>
        <taxon>Actinomycetes</taxon>
        <taxon>Micrococcales</taxon>
        <taxon>Microbacteriaceae</taxon>
        <taxon>Agrococcus</taxon>
    </lineage>
</organism>
<dbReference type="PROSITE" id="PS01174">
    <property type="entry name" value="LIPASE_GDXG_SER"/>
    <property type="match status" value="1"/>
</dbReference>
<dbReference type="SUPFAM" id="SSF53474">
    <property type="entry name" value="alpha/beta-Hydrolases"/>
    <property type="match status" value="1"/>
</dbReference>
<dbReference type="InterPro" id="IPR050300">
    <property type="entry name" value="GDXG_lipolytic_enzyme"/>
</dbReference>
<evidence type="ECO:0000256" key="1">
    <source>
        <dbReference type="ARBA" id="ARBA00010515"/>
    </source>
</evidence>
<evidence type="ECO:0000259" key="4">
    <source>
        <dbReference type="Pfam" id="PF07859"/>
    </source>
</evidence>
<dbReference type="Pfam" id="PF07859">
    <property type="entry name" value="Abhydrolase_3"/>
    <property type="match status" value="1"/>
</dbReference>
<proteinExistence type="inferred from homology"/>
<dbReference type="PANTHER" id="PTHR48081">
    <property type="entry name" value="AB HYDROLASE SUPERFAMILY PROTEIN C4A8.06C"/>
    <property type="match status" value="1"/>
</dbReference>
<dbReference type="EMBL" id="BAAAQT010000008">
    <property type="protein sequence ID" value="GAA2176023.1"/>
    <property type="molecule type" value="Genomic_DNA"/>
</dbReference>
<evidence type="ECO:0000256" key="3">
    <source>
        <dbReference type="PROSITE-ProRule" id="PRU10038"/>
    </source>
</evidence>
<reference evidence="6" key="1">
    <citation type="journal article" date="2019" name="Int. J. Syst. Evol. Microbiol.">
        <title>The Global Catalogue of Microorganisms (GCM) 10K type strain sequencing project: providing services to taxonomists for standard genome sequencing and annotation.</title>
        <authorList>
            <consortium name="The Broad Institute Genomics Platform"/>
            <consortium name="The Broad Institute Genome Sequencing Center for Infectious Disease"/>
            <person name="Wu L."/>
            <person name="Ma J."/>
        </authorList>
    </citation>
    <scope>NUCLEOTIDE SEQUENCE [LARGE SCALE GENOMIC DNA]</scope>
    <source>
        <strain evidence="6">JCM 16026</strain>
    </source>
</reference>
<dbReference type="Gene3D" id="3.40.50.1820">
    <property type="entry name" value="alpha/beta hydrolase"/>
    <property type="match status" value="1"/>
</dbReference>
<evidence type="ECO:0000256" key="2">
    <source>
        <dbReference type="ARBA" id="ARBA00022801"/>
    </source>
</evidence>
<accession>A0ABP5MRC9</accession>